<feature type="region of interest" description="Disordered" evidence="3">
    <location>
        <begin position="1"/>
        <end position="50"/>
    </location>
</feature>
<reference evidence="4" key="1">
    <citation type="submission" date="2021-01" db="EMBL/GenBank/DDBJ databases">
        <authorList>
            <person name="Corre E."/>
            <person name="Pelletier E."/>
            <person name="Niang G."/>
            <person name="Scheremetjew M."/>
            <person name="Finn R."/>
            <person name="Kale V."/>
            <person name="Holt S."/>
            <person name="Cochrane G."/>
            <person name="Meng A."/>
            <person name="Brown T."/>
            <person name="Cohen L."/>
        </authorList>
    </citation>
    <scope>NUCLEOTIDE SEQUENCE</scope>
    <source>
        <strain evidence="4">CCCM811</strain>
    </source>
</reference>
<name>A0A7S3YLV9_9EUKA</name>
<organism evidence="4">
    <name type="scientific">Lotharella globosa</name>
    <dbReference type="NCBI Taxonomy" id="91324"/>
    <lineage>
        <taxon>Eukaryota</taxon>
        <taxon>Sar</taxon>
        <taxon>Rhizaria</taxon>
        <taxon>Cercozoa</taxon>
        <taxon>Chlorarachniophyceae</taxon>
        <taxon>Lotharella</taxon>
    </lineage>
</organism>
<feature type="region of interest" description="Disordered" evidence="3">
    <location>
        <begin position="77"/>
        <end position="102"/>
    </location>
</feature>
<feature type="compositionally biased region" description="Basic and acidic residues" evidence="3">
    <location>
        <begin position="77"/>
        <end position="91"/>
    </location>
</feature>
<evidence type="ECO:0000256" key="3">
    <source>
        <dbReference type="SAM" id="MobiDB-lite"/>
    </source>
</evidence>
<protein>
    <submittedName>
        <fullName evidence="4">Uncharacterized protein</fullName>
    </submittedName>
</protein>
<dbReference type="EMBL" id="HBIV01010193">
    <property type="protein sequence ID" value="CAE0655680.1"/>
    <property type="molecule type" value="Transcribed_RNA"/>
</dbReference>
<evidence type="ECO:0000313" key="4">
    <source>
        <dbReference type="EMBL" id="CAE0655680.1"/>
    </source>
</evidence>
<dbReference type="Gene3D" id="6.10.140.2040">
    <property type="match status" value="1"/>
</dbReference>
<dbReference type="InterPro" id="IPR004018">
    <property type="entry name" value="RPEL_repeat"/>
</dbReference>
<feature type="compositionally biased region" description="Basic and acidic residues" evidence="3">
    <location>
        <begin position="9"/>
        <end position="37"/>
    </location>
</feature>
<feature type="compositionally biased region" description="Acidic residues" evidence="3">
    <location>
        <begin position="287"/>
        <end position="298"/>
    </location>
</feature>
<feature type="repeat" description="RPEL" evidence="2">
    <location>
        <begin position="33"/>
        <end position="58"/>
    </location>
</feature>
<dbReference type="PROSITE" id="PS51073">
    <property type="entry name" value="RPEL"/>
    <property type="match status" value="1"/>
</dbReference>
<accession>A0A7S3YLV9</accession>
<dbReference type="AlphaFoldDB" id="A0A7S3YLV9"/>
<evidence type="ECO:0000256" key="1">
    <source>
        <dbReference type="ARBA" id="ARBA00022737"/>
    </source>
</evidence>
<gene>
    <name evidence="4" type="ORF">LGLO00237_LOCUS7670</name>
</gene>
<dbReference type="Gene3D" id="6.10.150.10">
    <property type="match status" value="1"/>
</dbReference>
<proteinExistence type="predicted"/>
<evidence type="ECO:0000256" key="2">
    <source>
        <dbReference type="PROSITE-ProRule" id="PRU00401"/>
    </source>
</evidence>
<sequence length="394" mass="44335">MSDQIKAAEPTKEAKETGDAKDSKNNNETDPARTLEKKLKRRPSIKEVMDKNILKKGGKLAGPIAALEKQNLEKKLNDKIARRGSKDDAMKKAGGMEGSNIAPKLQKAAKELEFKLKSDHLNRELANRESKEDAEAKATLFPDTNMAPSLRATARKLKQELTKNKLNQLLENRPTPAQLVSEGVVNPRISSRIKAVAKVLEHNRKTDKVGHLLEDRSDVEELRKRGVLTADSKIAPRLQGVAKQLEFNLAKSNFHYQYSRRKSIDDLIKAGIVRPDNFQEYLKAQDEEKDEDDEEEYGGNDVGYDTKYRDTGSEDPIYHRNSKLFHLTRILLKFVASMAECGEISMRTKGSLKDLIVDQDPRILAVAEVKANNERDETLEGYKTITRIVAACLC</sequence>
<keyword evidence="1" id="KW-0677">Repeat</keyword>
<feature type="region of interest" description="Disordered" evidence="3">
    <location>
        <begin position="285"/>
        <end position="306"/>
    </location>
</feature>